<dbReference type="Pfam" id="PF05571">
    <property type="entry name" value="JAMP"/>
    <property type="match status" value="1"/>
</dbReference>
<feature type="transmembrane region" description="Helical" evidence="1">
    <location>
        <begin position="291"/>
        <end position="313"/>
    </location>
</feature>
<keyword evidence="1" id="KW-1133">Transmembrane helix</keyword>
<evidence type="ECO:0000313" key="2">
    <source>
        <dbReference type="Proteomes" id="UP000046393"/>
    </source>
</evidence>
<feature type="transmembrane region" description="Helical" evidence="1">
    <location>
        <begin position="225"/>
        <end position="245"/>
    </location>
</feature>
<feature type="transmembrane region" description="Helical" evidence="1">
    <location>
        <begin position="68"/>
        <end position="88"/>
    </location>
</feature>
<name>A0A0N5AQK7_9BILA</name>
<evidence type="ECO:0000256" key="1">
    <source>
        <dbReference type="SAM" id="Phobius"/>
    </source>
</evidence>
<dbReference type="PANTHER" id="PTHR12740:SF4">
    <property type="entry name" value="JNK1_MAPK8-ASSOCIATED MEMBRANE PROTEIN"/>
    <property type="match status" value="1"/>
</dbReference>
<dbReference type="Proteomes" id="UP000046393">
    <property type="component" value="Unplaced"/>
</dbReference>
<sequence length="323" mass="37193">MVDNGSREQEFVSSLPRACPGFCGRIVITSVSGDITYSQCQACNWGSRSWGNGTLCTVCLEPLPLYDWLYLLFIAVIPLLFHSLFIYMYTSNNCSRKLQFAHYMSCFVECSLSSVLSLLVVSPKGSLHLYGCRKWSLREWYPVFYNPIINHSYTLRCAHEVVFPLYSLPFIYFGFCSLALFTLRSFLYFTVFRKSYVNSKPYYAALHTLPLLALVHFFFAGLLYYSFPFITLICSLIINAVHMALVRGRRISTVCKRAVSHLKNVLMLFVHIVLFGFSLVVLMLNFSSEKWFLIISVLCLPLPLLYYCFMAGLSHPKFVHYFL</sequence>
<dbReference type="GO" id="GO:0031625">
    <property type="term" value="F:ubiquitin protein ligase binding"/>
    <property type="evidence" value="ECO:0007669"/>
    <property type="project" value="TreeGrafter"/>
</dbReference>
<reference evidence="3" key="1">
    <citation type="submission" date="2017-02" db="UniProtKB">
        <authorList>
            <consortium name="WormBaseParasite"/>
        </authorList>
    </citation>
    <scope>IDENTIFICATION</scope>
</reference>
<organism evidence="2 3">
    <name type="scientific">Syphacia muris</name>
    <dbReference type="NCBI Taxonomy" id="451379"/>
    <lineage>
        <taxon>Eukaryota</taxon>
        <taxon>Metazoa</taxon>
        <taxon>Ecdysozoa</taxon>
        <taxon>Nematoda</taxon>
        <taxon>Chromadorea</taxon>
        <taxon>Rhabditida</taxon>
        <taxon>Spirurina</taxon>
        <taxon>Oxyuridomorpha</taxon>
        <taxon>Oxyuroidea</taxon>
        <taxon>Oxyuridae</taxon>
        <taxon>Syphacia</taxon>
    </lineage>
</organism>
<protein>
    <submittedName>
        <fullName evidence="3">JNK1/MAPK8-associated membrane protein</fullName>
    </submittedName>
</protein>
<dbReference type="STRING" id="451379.A0A0N5AQK7"/>
<feature type="transmembrane region" description="Helical" evidence="1">
    <location>
        <begin position="170"/>
        <end position="189"/>
    </location>
</feature>
<feature type="transmembrane region" description="Helical" evidence="1">
    <location>
        <begin position="100"/>
        <end position="121"/>
    </location>
</feature>
<feature type="transmembrane region" description="Helical" evidence="1">
    <location>
        <begin position="201"/>
        <end position="219"/>
    </location>
</feature>
<dbReference type="GO" id="GO:0036503">
    <property type="term" value="P:ERAD pathway"/>
    <property type="evidence" value="ECO:0007669"/>
    <property type="project" value="TreeGrafter"/>
</dbReference>
<dbReference type="WBParaSite" id="SMUV_0000697601-mRNA-1">
    <property type="protein sequence ID" value="SMUV_0000697601-mRNA-1"/>
    <property type="gene ID" value="SMUV_0000697601"/>
</dbReference>
<proteinExistence type="predicted"/>
<evidence type="ECO:0000313" key="3">
    <source>
        <dbReference type="WBParaSite" id="SMUV_0000697601-mRNA-1"/>
    </source>
</evidence>
<keyword evidence="1" id="KW-0812">Transmembrane</keyword>
<dbReference type="AlphaFoldDB" id="A0A0N5AQK7"/>
<accession>A0A0N5AQK7</accession>
<dbReference type="GO" id="GO:0016020">
    <property type="term" value="C:membrane"/>
    <property type="evidence" value="ECO:0007669"/>
    <property type="project" value="InterPro"/>
</dbReference>
<keyword evidence="2" id="KW-1185">Reference proteome</keyword>
<dbReference type="InterPro" id="IPR008485">
    <property type="entry name" value="JAMP"/>
</dbReference>
<dbReference type="PANTHER" id="PTHR12740">
    <property type="entry name" value="JNK1/MAPK8-ASSOCIATED MEMBRANE PROTEIN"/>
    <property type="match status" value="1"/>
</dbReference>
<dbReference type="GO" id="GO:0006986">
    <property type="term" value="P:response to unfolded protein"/>
    <property type="evidence" value="ECO:0007669"/>
    <property type="project" value="InterPro"/>
</dbReference>
<feature type="transmembrane region" description="Helical" evidence="1">
    <location>
        <begin position="265"/>
        <end position="285"/>
    </location>
</feature>
<keyword evidence="1" id="KW-0472">Membrane</keyword>